<reference evidence="2 3" key="1">
    <citation type="submission" date="2015-08" db="EMBL/GenBank/DDBJ databases">
        <authorList>
            <person name="Babu N.S."/>
            <person name="Beckwith C.J."/>
            <person name="Beseler K.G."/>
            <person name="Brison A."/>
            <person name="Carone J.V."/>
            <person name="Caskin T.P."/>
            <person name="Diamond M."/>
            <person name="Durham M.E."/>
            <person name="Foxe J.M."/>
            <person name="Go M."/>
            <person name="Henderson B.A."/>
            <person name="Jones I.B."/>
            <person name="McGettigan J.A."/>
            <person name="Micheletti S.J."/>
            <person name="Nasrallah M.E."/>
            <person name="Ortiz D."/>
            <person name="Piller C.R."/>
            <person name="Privatt S.R."/>
            <person name="Schneider S.L."/>
            <person name="Sharp S."/>
            <person name="Smith T.C."/>
            <person name="Stanton J.D."/>
            <person name="Ullery H.E."/>
            <person name="Wilson R.J."/>
            <person name="Serrano M.G."/>
            <person name="Buck G."/>
            <person name="Lee V."/>
            <person name="Wang Y."/>
            <person name="Carvalho R."/>
            <person name="Voegtly L."/>
            <person name="Shi R."/>
            <person name="Duckworth R."/>
            <person name="Johnson A."/>
            <person name="Loviza R."/>
            <person name="Walstead R."/>
            <person name="Shah Z."/>
            <person name="Kiflezghi M."/>
            <person name="Wade K."/>
            <person name="Ball S.L."/>
            <person name="Bradley K.W."/>
            <person name="Asai D.J."/>
            <person name="Bowman C.A."/>
            <person name="Russell D.A."/>
            <person name="Pope W.H."/>
            <person name="Jacobs-Sera D."/>
            <person name="Hendrix R.W."/>
            <person name="Hatfull G.F."/>
        </authorList>
    </citation>
    <scope>NUCLEOTIDE SEQUENCE [LARGE SCALE GENOMIC DNA]</scope>
    <source>
        <strain evidence="2 3">PUDD_83A45</strain>
    </source>
</reference>
<dbReference type="EMBL" id="CP012342">
    <property type="protein sequence ID" value="AKV59106.1"/>
    <property type="molecule type" value="Genomic_DNA"/>
</dbReference>
<evidence type="ECO:0000313" key="3">
    <source>
        <dbReference type="Proteomes" id="UP000060016"/>
    </source>
</evidence>
<evidence type="ECO:0000259" key="1">
    <source>
        <dbReference type="Pfam" id="PF20058"/>
    </source>
</evidence>
<protein>
    <recommendedName>
        <fullName evidence="1">DUF6457 domain-containing protein</fullName>
    </recommendedName>
</protein>
<dbReference type="KEGG" id="crie:AK829_07970"/>
<proteinExistence type="predicted"/>
<dbReference type="Pfam" id="PF20058">
    <property type="entry name" value="DUF6457"/>
    <property type="match status" value="1"/>
</dbReference>
<organism evidence="2 3">
    <name type="scientific">Corynebacterium riegelii</name>
    <dbReference type="NCBI Taxonomy" id="156976"/>
    <lineage>
        <taxon>Bacteria</taxon>
        <taxon>Bacillati</taxon>
        <taxon>Actinomycetota</taxon>
        <taxon>Actinomycetes</taxon>
        <taxon>Mycobacteriales</taxon>
        <taxon>Corynebacteriaceae</taxon>
        <taxon>Corynebacterium</taxon>
    </lineage>
</organism>
<dbReference type="AlphaFoldDB" id="A0A0K1RD37"/>
<name>A0A0K1RD37_9CORY</name>
<accession>A0A0K1RD37</accession>
<dbReference type="STRING" id="156976.AK829_07970"/>
<dbReference type="InterPro" id="IPR045598">
    <property type="entry name" value="DUF6457"/>
</dbReference>
<dbReference type="RefSeq" id="WP_052205372.1">
    <property type="nucleotide sequence ID" value="NZ_CP012342.1"/>
</dbReference>
<dbReference type="Proteomes" id="UP000060016">
    <property type="component" value="Chromosome"/>
</dbReference>
<evidence type="ECO:0000313" key="2">
    <source>
        <dbReference type="EMBL" id="AKV59106.1"/>
    </source>
</evidence>
<keyword evidence="3" id="KW-1185">Reference proteome</keyword>
<sequence>MAEKESLHTTHVWLHNVAEELGANPQLVQELVGDILDLTAAVAHNGPSRPAAPTTAFIVGLAAGAKGADAQEIRSLIERVETMVDNYKK</sequence>
<feature type="domain" description="DUF6457" evidence="1">
    <location>
        <begin position="8"/>
        <end position="87"/>
    </location>
</feature>
<gene>
    <name evidence="2" type="ORF">AK829_07970</name>
</gene>
<dbReference type="PATRIC" id="fig|156976.3.peg.1595"/>